<dbReference type="eggNOG" id="ENOG502RQGS">
    <property type="taxonomic scope" value="Eukaryota"/>
</dbReference>
<sequence length="167" mass="19562">MEVRVRLVFADDVGRHVQRQRGFSSCWYLVPKDAKLVGDLAYVLQREFGLRKTCPQGLELRLEELPVLATQSIRIVRDNDTIVVQCPLAEDVPASSDPSSESEEENNMKRRKRKSRGKKNEDTERVHKRLTRYQDVLKKVQERMSAEKKARRRQIERGCFCLKWSCK</sequence>
<dbReference type="PANTHER" id="PTHR15197">
    <property type="entry name" value="COILIN P80"/>
    <property type="match status" value="1"/>
</dbReference>
<dbReference type="Proteomes" id="UP000005238">
    <property type="component" value="Unassembled WGS sequence"/>
</dbReference>
<feature type="domain" description="Coilin N-terminal" evidence="2">
    <location>
        <begin position="3"/>
        <end position="125"/>
    </location>
</feature>
<feature type="region of interest" description="Disordered" evidence="1">
    <location>
        <begin position="90"/>
        <end position="130"/>
    </location>
</feature>
<protein>
    <recommendedName>
        <fullName evidence="2">Coilin N-terminal domain-containing protein</fullName>
    </recommendedName>
</protein>
<dbReference type="InterPro" id="IPR024822">
    <property type="entry name" value="Coilin"/>
</dbReference>
<dbReference type="OMA" id="QIERGCF"/>
<evidence type="ECO:0000313" key="3">
    <source>
        <dbReference type="EnsemblProtists" id="Phyra78905"/>
    </source>
</evidence>
<reference evidence="4" key="1">
    <citation type="journal article" date="2006" name="Science">
        <title>Phytophthora genome sequences uncover evolutionary origins and mechanisms of pathogenesis.</title>
        <authorList>
            <person name="Tyler B.M."/>
            <person name="Tripathy S."/>
            <person name="Zhang X."/>
            <person name="Dehal P."/>
            <person name="Jiang R.H."/>
            <person name="Aerts A."/>
            <person name="Arredondo F.D."/>
            <person name="Baxter L."/>
            <person name="Bensasson D."/>
            <person name="Beynon J.L."/>
            <person name="Chapman J."/>
            <person name="Damasceno C.M."/>
            <person name="Dorrance A.E."/>
            <person name="Dou D."/>
            <person name="Dickerman A.W."/>
            <person name="Dubchak I.L."/>
            <person name="Garbelotto M."/>
            <person name="Gijzen M."/>
            <person name="Gordon S.G."/>
            <person name="Govers F."/>
            <person name="Grunwald N.J."/>
            <person name="Huang W."/>
            <person name="Ivors K.L."/>
            <person name="Jones R.W."/>
            <person name="Kamoun S."/>
            <person name="Krampis K."/>
            <person name="Lamour K.H."/>
            <person name="Lee M.K."/>
            <person name="McDonald W.H."/>
            <person name="Medina M."/>
            <person name="Meijer H.J."/>
            <person name="Nordberg E.K."/>
            <person name="Maclean D.J."/>
            <person name="Ospina-Giraldo M.D."/>
            <person name="Morris P.F."/>
            <person name="Phuntumart V."/>
            <person name="Putnam N.H."/>
            <person name="Rash S."/>
            <person name="Rose J.K."/>
            <person name="Sakihama Y."/>
            <person name="Salamov A.A."/>
            <person name="Savidor A."/>
            <person name="Scheuring C.F."/>
            <person name="Smith B.M."/>
            <person name="Sobral B.W."/>
            <person name="Terry A."/>
            <person name="Torto-Alalibo T.A."/>
            <person name="Win J."/>
            <person name="Xu Z."/>
            <person name="Zhang H."/>
            <person name="Grigoriev I.V."/>
            <person name="Rokhsar D.S."/>
            <person name="Boore J.L."/>
        </authorList>
    </citation>
    <scope>NUCLEOTIDE SEQUENCE [LARGE SCALE GENOMIC DNA]</scope>
    <source>
        <strain evidence="4">Pr102</strain>
    </source>
</reference>
<dbReference type="AlphaFoldDB" id="H3GQ70"/>
<dbReference type="EMBL" id="DS566032">
    <property type="status" value="NOT_ANNOTATED_CDS"/>
    <property type="molecule type" value="Genomic_DNA"/>
</dbReference>
<dbReference type="InterPro" id="IPR031722">
    <property type="entry name" value="Coilin_N"/>
</dbReference>
<dbReference type="EnsemblProtists" id="Phyra78905">
    <property type="protein sequence ID" value="Phyra78905"/>
    <property type="gene ID" value="Phyra78905"/>
</dbReference>
<dbReference type="VEuPathDB" id="FungiDB:KRP23_7879"/>
<accession>H3GQ70</accession>
<name>H3GQ70_PHYRM</name>
<evidence type="ECO:0000256" key="1">
    <source>
        <dbReference type="SAM" id="MobiDB-lite"/>
    </source>
</evidence>
<evidence type="ECO:0000259" key="2">
    <source>
        <dbReference type="Pfam" id="PF15862"/>
    </source>
</evidence>
<keyword evidence="4" id="KW-1185">Reference proteome</keyword>
<dbReference type="STRING" id="164328.H3GQ70"/>
<proteinExistence type="predicted"/>
<reference evidence="3" key="2">
    <citation type="submission" date="2015-06" db="UniProtKB">
        <authorList>
            <consortium name="EnsemblProtists"/>
        </authorList>
    </citation>
    <scope>IDENTIFICATION</scope>
    <source>
        <strain evidence="3">Pr102</strain>
    </source>
</reference>
<dbReference type="HOGENOM" id="CLU_1597728_0_0_1"/>
<dbReference type="InParanoid" id="H3GQ70"/>
<evidence type="ECO:0000313" key="4">
    <source>
        <dbReference type="Proteomes" id="UP000005238"/>
    </source>
</evidence>
<dbReference type="Pfam" id="PF15862">
    <property type="entry name" value="Coilin_N"/>
    <property type="match status" value="1"/>
</dbReference>
<dbReference type="PANTHER" id="PTHR15197:SF0">
    <property type="entry name" value="COILIN"/>
    <property type="match status" value="1"/>
</dbReference>
<dbReference type="VEuPathDB" id="FungiDB:KRP22_137"/>
<organism evidence="3 4">
    <name type="scientific">Phytophthora ramorum</name>
    <name type="common">Sudden oak death agent</name>
    <dbReference type="NCBI Taxonomy" id="164328"/>
    <lineage>
        <taxon>Eukaryota</taxon>
        <taxon>Sar</taxon>
        <taxon>Stramenopiles</taxon>
        <taxon>Oomycota</taxon>
        <taxon>Peronosporomycetes</taxon>
        <taxon>Peronosporales</taxon>
        <taxon>Peronosporaceae</taxon>
        <taxon>Phytophthora</taxon>
    </lineage>
</organism>